<feature type="compositionally biased region" description="Basic and acidic residues" evidence="1">
    <location>
        <begin position="279"/>
        <end position="294"/>
    </location>
</feature>
<feature type="compositionally biased region" description="Basic residues" evidence="1">
    <location>
        <begin position="560"/>
        <end position="571"/>
    </location>
</feature>
<organism evidence="2 3">
    <name type="scientific">Setomelanomma holmii</name>
    <dbReference type="NCBI Taxonomy" id="210430"/>
    <lineage>
        <taxon>Eukaryota</taxon>
        <taxon>Fungi</taxon>
        <taxon>Dikarya</taxon>
        <taxon>Ascomycota</taxon>
        <taxon>Pezizomycotina</taxon>
        <taxon>Dothideomycetes</taxon>
        <taxon>Pleosporomycetidae</taxon>
        <taxon>Pleosporales</taxon>
        <taxon>Pleosporineae</taxon>
        <taxon>Phaeosphaeriaceae</taxon>
        <taxon>Setomelanomma</taxon>
    </lineage>
</organism>
<reference evidence="2" key="1">
    <citation type="journal article" date="2020" name="Stud. Mycol.">
        <title>101 Dothideomycetes genomes: a test case for predicting lifestyles and emergence of pathogens.</title>
        <authorList>
            <person name="Haridas S."/>
            <person name="Albert R."/>
            <person name="Binder M."/>
            <person name="Bloem J."/>
            <person name="Labutti K."/>
            <person name="Salamov A."/>
            <person name="Andreopoulos B."/>
            <person name="Baker S."/>
            <person name="Barry K."/>
            <person name="Bills G."/>
            <person name="Bluhm B."/>
            <person name="Cannon C."/>
            <person name="Castanera R."/>
            <person name="Culley D."/>
            <person name="Daum C."/>
            <person name="Ezra D."/>
            <person name="Gonzalez J."/>
            <person name="Henrissat B."/>
            <person name="Kuo A."/>
            <person name="Liang C."/>
            <person name="Lipzen A."/>
            <person name="Lutzoni F."/>
            <person name="Magnuson J."/>
            <person name="Mondo S."/>
            <person name="Nolan M."/>
            <person name="Ohm R."/>
            <person name="Pangilinan J."/>
            <person name="Park H.-J."/>
            <person name="Ramirez L."/>
            <person name="Alfaro M."/>
            <person name="Sun H."/>
            <person name="Tritt A."/>
            <person name="Yoshinaga Y."/>
            <person name="Zwiers L.-H."/>
            <person name="Turgeon B."/>
            <person name="Goodwin S."/>
            <person name="Spatafora J."/>
            <person name="Crous P."/>
            <person name="Grigoriev I."/>
        </authorList>
    </citation>
    <scope>NUCLEOTIDE SEQUENCE</scope>
    <source>
        <strain evidence="2">CBS 110217</strain>
    </source>
</reference>
<dbReference type="OrthoDB" id="3688256at2759"/>
<name>A0A9P4H8H9_9PLEO</name>
<protein>
    <submittedName>
        <fullName evidence="2">Uncharacterized protein</fullName>
    </submittedName>
</protein>
<keyword evidence="3" id="KW-1185">Reference proteome</keyword>
<feature type="region of interest" description="Disordered" evidence="1">
    <location>
        <begin position="242"/>
        <end position="302"/>
    </location>
</feature>
<dbReference type="AlphaFoldDB" id="A0A9P4H8H9"/>
<dbReference type="Proteomes" id="UP000799777">
    <property type="component" value="Unassembled WGS sequence"/>
</dbReference>
<feature type="region of interest" description="Disordered" evidence="1">
    <location>
        <begin position="553"/>
        <end position="613"/>
    </location>
</feature>
<feature type="compositionally biased region" description="Basic and acidic residues" evidence="1">
    <location>
        <begin position="260"/>
        <end position="270"/>
    </location>
</feature>
<gene>
    <name evidence="2" type="ORF">EK21DRAFT_90226</name>
</gene>
<evidence type="ECO:0000256" key="1">
    <source>
        <dbReference type="SAM" id="MobiDB-lite"/>
    </source>
</evidence>
<proteinExistence type="predicted"/>
<accession>A0A9P4H8H9</accession>
<evidence type="ECO:0000313" key="2">
    <source>
        <dbReference type="EMBL" id="KAF2029015.1"/>
    </source>
</evidence>
<feature type="compositionally biased region" description="Basic residues" evidence="1">
    <location>
        <begin position="579"/>
        <end position="589"/>
    </location>
</feature>
<evidence type="ECO:0000313" key="3">
    <source>
        <dbReference type="Proteomes" id="UP000799777"/>
    </source>
</evidence>
<sequence length="700" mass="77879">MDPEVISFDKQYRELWARVRQEQLGAVLSGLPPNDPVQFADGRVFIINGRAYNYLLLLDMGRSIVRTWACSDGNVIQEPVGPFGTTRFWTGQAGLVLHPPRPFDTPGFREGLKTPTSPETLPLVRFYMMQFVHRRGGERGGALKRATVAWPDLDRLIKALRILSTPAPTQQQQPSNFSELHQRREMIKINLRPWAVSSHLREGAMPSSSRFEQALREVRPGALSEATDQADDVDSRLETMSNLLIDSERQRSLSKSTSKHKGEASADRQAKHSGQTPHSDSHGFEGSQARRDPTSDLSSAFTGVSISTSPSLTSRATLASRVGLQLLKHLPPLSQIKFVPSPQTDYVRIQIRLGQQNGRLIHAAFRPTAEGTAAPSFFMLTCVVELVESSGIGGAWNKVDFGERQDILGAIPSNLTFPFSEATNLEEVKALCKWYFTLAADAGLHGFKDQLFLVNDTLVTQLKKACMRVRDSSSDRGSDYSSVDGSQAENLGSRFASVKLDYDFEDNRSTTGCSHSTDSFAEFQQHVSADSAEFCAEVHQHVSVSSALESIVSTNEQSPKKKHGSIRKHPAQRAPIVKKAPKARSHHRVALAPATSHRIQPRTWTPDVSDDAKRTTRLGRAREHPAHNMRMLQKYGDKVKKSRARVNRLQDEMSVTGGADEDTLRIHIRSSRDREEVVRALRLRSGNVVLRKEAREGKET</sequence>
<comment type="caution">
    <text evidence="2">The sequence shown here is derived from an EMBL/GenBank/DDBJ whole genome shotgun (WGS) entry which is preliminary data.</text>
</comment>
<dbReference type="EMBL" id="ML978206">
    <property type="protein sequence ID" value="KAF2029015.1"/>
    <property type="molecule type" value="Genomic_DNA"/>
</dbReference>